<accession>A0ABY4E366</accession>
<evidence type="ECO:0000313" key="2">
    <source>
        <dbReference type="EMBL" id="UOO90211.1"/>
    </source>
</evidence>
<name>A0ABY4E366_9NEIS</name>
<organism evidence="2 3">
    <name type="scientific">Vitreoscilla massiliensis</name>
    <dbReference type="NCBI Taxonomy" id="1689272"/>
    <lineage>
        <taxon>Bacteria</taxon>
        <taxon>Pseudomonadati</taxon>
        <taxon>Pseudomonadota</taxon>
        <taxon>Betaproteobacteria</taxon>
        <taxon>Neisseriales</taxon>
        <taxon>Neisseriaceae</taxon>
        <taxon>Vitreoscilla</taxon>
    </lineage>
</organism>
<feature type="transmembrane region" description="Helical" evidence="1">
    <location>
        <begin position="12"/>
        <end position="41"/>
    </location>
</feature>
<dbReference type="Proteomes" id="UP000832011">
    <property type="component" value="Chromosome"/>
</dbReference>
<keyword evidence="1" id="KW-0812">Transmembrane</keyword>
<dbReference type="RefSeq" id="WP_147645372.1">
    <property type="nucleotide sequence ID" value="NZ_CABKVG010000008.1"/>
</dbReference>
<evidence type="ECO:0000313" key="3">
    <source>
        <dbReference type="Proteomes" id="UP000832011"/>
    </source>
</evidence>
<evidence type="ECO:0000256" key="1">
    <source>
        <dbReference type="SAM" id="Phobius"/>
    </source>
</evidence>
<dbReference type="EMBL" id="CP091511">
    <property type="protein sequence ID" value="UOO90211.1"/>
    <property type="molecule type" value="Genomic_DNA"/>
</dbReference>
<keyword evidence="3" id="KW-1185">Reference proteome</keyword>
<keyword evidence="1" id="KW-1133">Transmembrane helix</keyword>
<reference evidence="2 3" key="1">
    <citation type="journal article" date="2022" name="Res Sq">
        <title>Evolution of multicellular longitudinally dividing oral cavity symbionts (Neisseriaceae).</title>
        <authorList>
            <person name="Nyongesa S."/>
            <person name="Weber P."/>
            <person name="Bernet E."/>
            <person name="Pullido F."/>
            <person name="Nieckarz M."/>
            <person name="Delaby M."/>
            <person name="Nieves C."/>
            <person name="Viehboeck T."/>
            <person name="Krause N."/>
            <person name="Rivera-Millot A."/>
            <person name="Nakamura A."/>
            <person name="Vischer N."/>
            <person name="VanNieuwenhze M."/>
            <person name="Brun Y."/>
            <person name="Cava F."/>
            <person name="Bulgheresi S."/>
            <person name="Veyrier F."/>
        </authorList>
    </citation>
    <scope>NUCLEOTIDE SEQUENCE [LARGE SCALE GENOMIC DNA]</scope>
    <source>
        <strain evidence="2 3">SN4</strain>
    </source>
</reference>
<protein>
    <submittedName>
        <fullName evidence="2">Uncharacterized protein</fullName>
    </submittedName>
</protein>
<proteinExistence type="predicted"/>
<keyword evidence="1" id="KW-0472">Membrane</keyword>
<gene>
    <name evidence="2" type="ORF">LVJ82_04275</name>
</gene>
<sequence>MSTQPKNERTPWGCMLLVASPFIFLALILGFALFLNLYLWFFPDESSYPITTFSNAPEYSSQLMNPIRAPSPTPFQVESTGFKTVRMVRYGGTANSTPYLFVTDSNNYCYWIYGSSNELHPFFIDAKTKKPAPSKNLVSEQDWPQIEYLLVTIGGNFSSLFKKTKSIEIQRQWLTNNAANKDPRTGQECVNAPRADIIKIRYRLDAKLYVYEVEPEQMQAFDAKLQYTFK</sequence>